<reference evidence="10" key="1">
    <citation type="journal article" date="2006" name="Science">
        <title>Ancient noncoding elements conserved in the human genome.</title>
        <authorList>
            <person name="Venkatesh B."/>
            <person name="Kirkness E.F."/>
            <person name="Loh Y.H."/>
            <person name="Halpern A.L."/>
            <person name="Lee A.P."/>
            <person name="Johnson J."/>
            <person name="Dandona N."/>
            <person name="Viswanathan L.D."/>
            <person name="Tay A."/>
            <person name="Venter J.C."/>
            <person name="Strausberg R.L."/>
            <person name="Brenner S."/>
        </authorList>
    </citation>
    <scope>NUCLEOTIDE SEQUENCE [LARGE SCALE GENOMIC DNA]</scope>
</reference>
<dbReference type="PANTHER" id="PTHR11945:SF23">
    <property type="entry name" value="MYOCYTE-SPECIFIC ENHANCER FACTOR 2D"/>
    <property type="match status" value="1"/>
</dbReference>
<feature type="compositionally biased region" description="Basic and acidic residues" evidence="7">
    <location>
        <begin position="332"/>
        <end position="342"/>
    </location>
</feature>
<feature type="region of interest" description="Disordered" evidence="7">
    <location>
        <begin position="177"/>
        <end position="246"/>
    </location>
</feature>
<reference evidence="10" key="2">
    <citation type="journal article" date="2007" name="PLoS Biol.">
        <title>Survey sequencing and comparative analysis of the elephant shark (Callorhinchus milii) genome.</title>
        <authorList>
            <person name="Venkatesh B."/>
            <person name="Kirkness E.F."/>
            <person name="Loh Y.H."/>
            <person name="Halpern A.L."/>
            <person name="Lee A.P."/>
            <person name="Johnson J."/>
            <person name="Dandona N."/>
            <person name="Viswanathan L.D."/>
            <person name="Tay A."/>
            <person name="Venter J.C."/>
            <person name="Strausberg R.L."/>
            <person name="Brenner S."/>
        </authorList>
    </citation>
    <scope>NUCLEOTIDE SEQUENCE [LARGE SCALE GENOMIC DNA]</scope>
</reference>
<evidence type="ECO:0000256" key="6">
    <source>
        <dbReference type="ARBA" id="ARBA00023242"/>
    </source>
</evidence>
<feature type="compositionally biased region" description="Low complexity" evidence="7">
    <location>
        <begin position="318"/>
        <end position="331"/>
    </location>
</feature>
<dbReference type="InterPro" id="IPR036879">
    <property type="entry name" value="TF_MADSbox_sf"/>
</dbReference>
<protein>
    <submittedName>
        <fullName evidence="9">Myocyte enhancer factor 2cb</fullName>
    </submittedName>
</protein>
<evidence type="ECO:0000313" key="9">
    <source>
        <dbReference type="Ensembl" id="ENSCMIP00000040336.1"/>
    </source>
</evidence>
<keyword evidence="4" id="KW-0010">Activator</keyword>
<keyword evidence="6" id="KW-0539">Nucleus</keyword>
<dbReference type="InterPro" id="IPR033896">
    <property type="entry name" value="MEF2-like_N"/>
</dbReference>
<dbReference type="Proteomes" id="UP000314986">
    <property type="component" value="Unassembled WGS sequence"/>
</dbReference>
<dbReference type="CDD" id="cd00265">
    <property type="entry name" value="MADS_MEF2_like"/>
    <property type="match status" value="1"/>
</dbReference>
<dbReference type="GO" id="GO:0046983">
    <property type="term" value="F:protein dimerization activity"/>
    <property type="evidence" value="ECO:0007669"/>
    <property type="project" value="InterPro"/>
</dbReference>
<dbReference type="Pfam" id="PF12347">
    <property type="entry name" value="HJURP_C"/>
    <property type="match status" value="1"/>
</dbReference>
<feature type="region of interest" description="Disordered" evidence="7">
    <location>
        <begin position="275"/>
        <end position="372"/>
    </location>
</feature>
<keyword evidence="3" id="KW-0238">DNA-binding</keyword>
<evidence type="ECO:0000259" key="8">
    <source>
        <dbReference type="PROSITE" id="PS50066"/>
    </source>
</evidence>
<dbReference type="GO" id="GO:0005634">
    <property type="term" value="C:nucleus"/>
    <property type="evidence" value="ECO:0007669"/>
    <property type="project" value="UniProtKB-SubCell"/>
</dbReference>
<evidence type="ECO:0000313" key="10">
    <source>
        <dbReference type="Proteomes" id="UP000314986"/>
    </source>
</evidence>
<evidence type="ECO:0000256" key="5">
    <source>
        <dbReference type="ARBA" id="ARBA00023163"/>
    </source>
</evidence>
<accession>A0A4W3JM53</accession>
<gene>
    <name evidence="9" type="primary">mef2cb</name>
</gene>
<dbReference type="InterPro" id="IPR002100">
    <property type="entry name" value="TF_MADSbox"/>
</dbReference>
<dbReference type="Gene3D" id="3.40.1810.10">
    <property type="entry name" value="Transcription factor, MADS-box"/>
    <property type="match status" value="1"/>
</dbReference>
<keyword evidence="5" id="KW-0804">Transcription</keyword>
<name>A0A4W3JM53_CALMI</name>
<dbReference type="FunFam" id="3.40.1810.10:FF:000001">
    <property type="entry name" value="Myocyte-specific enhancer factor 2A homolog"/>
    <property type="match status" value="1"/>
</dbReference>
<dbReference type="AlphaFoldDB" id="A0A4W3JM53"/>
<dbReference type="Pfam" id="PF00319">
    <property type="entry name" value="SRF-TF"/>
    <property type="match status" value="1"/>
</dbReference>
<keyword evidence="10" id="KW-1185">Reference proteome</keyword>
<proteinExistence type="predicted"/>
<keyword evidence="2" id="KW-0805">Transcription regulation</keyword>
<dbReference type="SUPFAM" id="SSF55455">
    <property type="entry name" value="SRF-like"/>
    <property type="match status" value="1"/>
</dbReference>
<dbReference type="Ensembl" id="ENSCMIT00000040908.1">
    <property type="protein sequence ID" value="ENSCMIP00000040336.1"/>
    <property type="gene ID" value="ENSCMIG00000016819.1"/>
</dbReference>
<organism evidence="9 10">
    <name type="scientific">Callorhinchus milii</name>
    <name type="common">Ghost shark</name>
    <dbReference type="NCBI Taxonomy" id="7868"/>
    <lineage>
        <taxon>Eukaryota</taxon>
        <taxon>Metazoa</taxon>
        <taxon>Chordata</taxon>
        <taxon>Craniata</taxon>
        <taxon>Vertebrata</taxon>
        <taxon>Chondrichthyes</taxon>
        <taxon>Holocephali</taxon>
        <taxon>Chimaeriformes</taxon>
        <taxon>Callorhinchidae</taxon>
        <taxon>Callorhinchus</taxon>
    </lineage>
</organism>
<dbReference type="GO" id="GO:0045944">
    <property type="term" value="P:positive regulation of transcription by RNA polymerase II"/>
    <property type="evidence" value="ECO:0007669"/>
    <property type="project" value="InterPro"/>
</dbReference>
<reference evidence="9" key="5">
    <citation type="submission" date="2025-09" db="UniProtKB">
        <authorList>
            <consortium name="Ensembl"/>
        </authorList>
    </citation>
    <scope>IDENTIFICATION</scope>
</reference>
<evidence type="ECO:0000256" key="3">
    <source>
        <dbReference type="ARBA" id="ARBA00023125"/>
    </source>
</evidence>
<sequence length="372" mass="40801">MGRKKIQITRIMDERNRQVTFTKRKFGLMKKAYELSVLCDCEIALIIFNSTNKLFQYASTDMDKVLLKYTEYNEPHESRTNSDIVETLRKKGLNGCDSPDPEADDSVGHSPESDEKCRKINEDIDLMISRQRLCAVPPPNFEMPVSIPVSNQNNLVYSNPGSLGNHNLMPMAHPSMQRNSMSPGVTQRPPSAGNAGGLLGGDLTTTGAGTSAGNGYGNPRNSPGLLVSPGSMKNMSAKSPPPMNLVTGWQQHQLQNMQHSALSQLGVCTSTHLSQSTNLSLPSTQSLNIKSEPVSPPRDRTHTPSGYPQHSRHEAGRSPVDSLSSCSSSYDGSDREDHRNDFHSPIGLTRPSPDERESPSVKRMRLSEGWAT</sequence>
<evidence type="ECO:0000256" key="7">
    <source>
        <dbReference type="SAM" id="MobiDB-lite"/>
    </source>
</evidence>
<feature type="compositionally biased region" description="Polar residues" evidence="7">
    <location>
        <begin position="177"/>
        <end position="189"/>
    </location>
</feature>
<dbReference type="PROSITE" id="PS00350">
    <property type="entry name" value="MADS_BOX_1"/>
    <property type="match status" value="1"/>
</dbReference>
<dbReference type="InterPro" id="IPR022102">
    <property type="entry name" value="HJURP_C"/>
</dbReference>
<dbReference type="GeneTree" id="ENSGT00940000157492"/>
<dbReference type="PANTHER" id="PTHR11945">
    <property type="entry name" value="MADS BOX PROTEIN"/>
    <property type="match status" value="1"/>
</dbReference>
<evidence type="ECO:0000256" key="4">
    <source>
        <dbReference type="ARBA" id="ARBA00023159"/>
    </source>
</evidence>
<feature type="compositionally biased region" description="Polar residues" evidence="7">
    <location>
        <begin position="275"/>
        <end position="289"/>
    </location>
</feature>
<reference evidence="9" key="4">
    <citation type="submission" date="2025-08" db="UniProtKB">
        <authorList>
            <consortium name="Ensembl"/>
        </authorList>
    </citation>
    <scope>IDENTIFICATION</scope>
</reference>
<dbReference type="GO" id="GO:0000978">
    <property type="term" value="F:RNA polymerase II cis-regulatory region sequence-specific DNA binding"/>
    <property type="evidence" value="ECO:0007669"/>
    <property type="project" value="TreeGrafter"/>
</dbReference>
<dbReference type="GO" id="GO:0030154">
    <property type="term" value="P:cell differentiation"/>
    <property type="evidence" value="ECO:0007669"/>
    <property type="project" value="TreeGrafter"/>
</dbReference>
<feature type="domain" description="MADS-box" evidence="8">
    <location>
        <begin position="1"/>
        <end position="61"/>
    </location>
</feature>
<reference evidence="10" key="3">
    <citation type="journal article" date="2014" name="Nature">
        <title>Elephant shark genome provides unique insights into gnathostome evolution.</title>
        <authorList>
            <consortium name="International Elephant Shark Genome Sequencing Consortium"/>
            <person name="Venkatesh B."/>
            <person name="Lee A.P."/>
            <person name="Ravi V."/>
            <person name="Maurya A.K."/>
            <person name="Lian M.M."/>
            <person name="Swann J.B."/>
            <person name="Ohta Y."/>
            <person name="Flajnik M.F."/>
            <person name="Sutoh Y."/>
            <person name="Kasahara M."/>
            <person name="Hoon S."/>
            <person name="Gangu V."/>
            <person name="Roy S.W."/>
            <person name="Irimia M."/>
            <person name="Korzh V."/>
            <person name="Kondrychyn I."/>
            <person name="Lim Z.W."/>
            <person name="Tay B.H."/>
            <person name="Tohari S."/>
            <person name="Kong K.W."/>
            <person name="Ho S."/>
            <person name="Lorente-Galdos B."/>
            <person name="Quilez J."/>
            <person name="Marques-Bonet T."/>
            <person name="Raney B.J."/>
            <person name="Ingham P.W."/>
            <person name="Tay A."/>
            <person name="Hillier L.W."/>
            <person name="Minx P."/>
            <person name="Boehm T."/>
            <person name="Wilson R.K."/>
            <person name="Brenner S."/>
            <person name="Warren W.C."/>
        </authorList>
    </citation>
    <scope>NUCLEOTIDE SEQUENCE [LARGE SCALE GENOMIC DNA]</scope>
</reference>
<evidence type="ECO:0000256" key="1">
    <source>
        <dbReference type="ARBA" id="ARBA00004123"/>
    </source>
</evidence>
<dbReference type="GO" id="GO:0000981">
    <property type="term" value="F:DNA-binding transcription factor activity, RNA polymerase II-specific"/>
    <property type="evidence" value="ECO:0007669"/>
    <property type="project" value="TreeGrafter"/>
</dbReference>
<comment type="subcellular location">
    <subcellularLocation>
        <location evidence="1">Nucleus</location>
    </subcellularLocation>
</comment>
<dbReference type="PROSITE" id="PS50066">
    <property type="entry name" value="MADS_BOX_2"/>
    <property type="match status" value="1"/>
</dbReference>
<dbReference type="PRINTS" id="PR00404">
    <property type="entry name" value="MADSDOMAIN"/>
</dbReference>
<feature type="region of interest" description="Disordered" evidence="7">
    <location>
        <begin position="91"/>
        <end position="116"/>
    </location>
</feature>
<evidence type="ECO:0000256" key="2">
    <source>
        <dbReference type="ARBA" id="ARBA00023015"/>
    </source>
</evidence>
<dbReference type="SMART" id="SM00432">
    <property type="entry name" value="MADS"/>
    <property type="match status" value="1"/>
</dbReference>